<dbReference type="RefSeq" id="WP_378310624.1">
    <property type="nucleotide sequence ID" value="NZ_JBHUKS010000027.1"/>
</dbReference>
<dbReference type="PANTHER" id="PTHR43004:SF19">
    <property type="entry name" value="BINDING MONOOXYGENASE, PUTATIVE (JCVI)-RELATED"/>
    <property type="match status" value="1"/>
</dbReference>
<dbReference type="Gene3D" id="3.30.70.2450">
    <property type="match status" value="1"/>
</dbReference>
<accession>A0ABW5HIM4</accession>
<evidence type="ECO:0000256" key="3">
    <source>
        <dbReference type="ARBA" id="ARBA00022827"/>
    </source>
</evidence>
<evidence type="ECO:0000313" key="7">
    <source>
        <dbReference type="Proteomes" id="UP001597483"/>
    </source>
</evidence>
<evidence type="ECO:0000256" key="2">
    <source>
        <dbReference type="ARBA" id="ARBA00022630"/>
    </source>
</evidence>
<keyword evidence="2" id="KW-0285">Flavoprotein</keyword>
<evidence type="ECO:0000313" key="6">
    <source>
        <dbReference type="EMBL" id="MFD2472719.1"/>
    </source>
</evidence>
<dbReference type="EMBL" id="JBHUKS010000027">
    <property type="protein sequence ID" value="MFD2472719.1"/>
    <property type="molecule type" value="Genomic_DNA"/>
</dbReference>
<name>A0ABW5HIM4_9PSEU</name>
<feature type="domain" description="FAD-binding" evidence="5">
    <location>
        <begin position="4"/>
        <end position="333"/>
    </location>
</feature>
<dbReference type="PANTHER" id="PTHR43004">
    <property type="entry name" value="TRK SYSTEM POTASSIUM UPTAKE PROTEIN"/>
    <property type="match status" value="1"/>
</dbReference>
<reference evidence="7" key="1">
    <citation type="journal article" date="2019" name="Int. J. Syst. Evol. Microbiol.">
        <title>The Global Catalogue of Microorganisms (GCM) 10K type strain sequencing project: providing services to taxonomists for standard genome sequencing and annotation.</title>
        <authorList>
            <consortium name="The Broad Institute Genomics Platform"/>
            <consortium name="The Broad Institute Genome Sequencing Center for Infectious Disease"/>
            <person name="Wu L."/>
            <person name="Ma J."/>
        </authorList>
    </citation>
    <scope>NUCLEOTIDE SEQUENCE [LARGE SCALE GENOMIC DNA]</scope>
    <source>
        <strain evidence="7">CGMCC 4.7641</strain>
    </source>
</reference>
<dbReference type="InterPro" id="IPR050641">
    <property type="entry name" value="RIFMO-like"/>
</dbReference>
<dbReference type="SUPFAM" id="SSF51905">
    <property type="entry name" value="FAD/NAD(P)-binding domain"/>
    <property type="match status" value="1"/>
</dbReference>
<gene>
    <name evidence="6" type="ORF">ACFSVL_35355</name>
</gene>
<keyword evidence="7" id="KW-1185">Reference proteome</keyword>
<dbReference type="Gene3D" id="3.50.50.60">
    <property type="entry name" value="FAD/NAD(P)-binding domain"/>
    <property type="match status" value="1"/>
</dbReference>
<dbReference type="InterPro" id="IPR036188">
    <property type="entry name" value="FAD/NAD-bd_sf"/>
</dbReference>
<sequence length="485" mass="51715">MTERTTVLVIGAGPCGLAVAAELARLDVPVTVVDAEPEPGTGSRAILLWPPVLEVLAELGVADRAREQGLGPAALHYHLPSGVGARVALNDDNRPLVLPQEKTTVLLEQAVHDLGGTVERGVRVTKVVPGGESVLVAATTADGTAREFEADWVIGADGHRSEVRTQLGIAFDGEHIPVSFLLAEGNLEGDIRRDEVHYFLSDSGVLLLAPLPGGEFRISGAFPPGEKPDERQVQRLLDERGPGGLKVTSLRTITTFSSDERIAAKLRADRVFLVGDAAHVHSPIGGQGLNLGIPDGRNLAWKLAGVHHGRLAPAILDTYDPERRAAIQQTLRATGMMARQSVAGPIARRVRNLTWRLAQSSGVLERKFAPTLAGWRAECPNPLPGNGKPATSRSWPRPGTRDPRWLPKMDRDLAGQFQLVTFGSPSSDLATHAAALATRMPGMVAHFSAGGSREGFVLLRPDAYIAAAGPAEEFPEVARLVRDLA</sequence>
<dbReference type="Pfam" id="PF01494">
    <property type="entry name" value="FAD_binding_3"/>
    <property type="match status" value="1"/>
</dbReference>
<organism evidence="6 7">
    <name type="scientific">Amycolatopsis silviterrae</name>
    <dbReference type="NCBI Taxonomy" id="1656914"/>
    <lineage>
        <taxon>Bacteria</taxon>
        <taxon>Bacillati</taxon>
        <taxon>Actinomycetota</taxon>
        <taxon>Actinomycetes</taxon>
        <taxon>Pseudonocardiales</taxon>
        <taxon>Pseudonocardiaceae</taxon>
        <taxon>Amycolatopsis</taxon>
    </lineage>
</organism>
<dbReference type="PRINTS" id="PR00420">
    <property type="entry name" value="RNGMNOXGNASE"/>
</dbReference>
<feature type="region of interest" description="Disordered" evidence="4">
    <location>
        <begin position="379"/>
        <end position="402"/>
    </location>
</feature>
<proteinExistence type="predicted"/>
<evidence type="ECO:0000256" key="4">
    <source>
        <dbReference type="SAM" id="MobiDB-lite"/>
    </source>
</evidence>
<comment type="cofactor">
    <cofactor evidence="1">
        <name>FAD</name>
        <dbReference type="ChEBI" id="CHEBI:57692"/>
    </cofactor>
</comment>
<evidence type="ECO:0000256" key="1">
    <source>
        <dbReference type="ARBA" id="ARBA00001974"/>
    </source>
</evidence>
<protein>
    <submittedName>
        <fullName evidence="6">FAD-dependent oxidoreductase</fullName>
    </submittedName>
</protein>
<keyword evidence="3" id="KW-0274">FAD</keyword>
<dbReference type="Proteomes" id="UP001597483">
    <property type="component" value="Unassembled WGS sequence"/>
</dbReference>
<dbReference type="InterPro" id="IPR002938">
    <property type="entry name" value="FAD-bd"/>
</dbReference>
<comment type="caution">
    <text evidence="6">The sequence shown here is derived from an EMBL/GenBank/DDBJ whole genome shotgun (WGS) entry which is preliminary data.</text>
</comment>
<evidence type="ECO:0000259" key="5">
    <source>
        <dbReference type="Pfam" id="PF01494"/>
    </source>
</evidence>